<sequence>MAAMIYGLYRRFGAKLLQNFLEWDCNVSVKGNIRAVLIELHCCSSSEKVTNFQDGDVKFSPNGAILDIFCRLPVKSLVRFSAVRKLWERGLFDSNKYSVISMEKSPKTNKNLPLLVCSKKSHKQSCSCHYALFEIERLRKISLFTTPFCLPDDYILAGCCNGILCVHKICNCSSPKKIYLWNPLLHQRRALPNSKSLEHFTDLGFFFDQRNDDYKVVKIFMFRIVEIYSSKSNFWRSVDLTNMPPMSISRTKDFQIPAAFNGILHWPVYKVNCGKDAPAYSVIKFNNVEKKFEEILLPESNPLDFSTARLGVYQGCLSLACWFPPLGDEVWIMKDVQDKGTFKSSKIAVPNSSDGGFQYSDVKGFTINSKDLADCRWLDEFLIQPIA</sequence>
<organism evidence="2 3">
    <name type="scientific">Coffea arabica</name>
    <name type="common">Arabian coffee</name>
    <dbReference type="NCBI Taxonomy" id="13443"/>
    <lineage>
        <taxon>Eukaryota</taxon>
        <taxon>Viridiplantae</taxon>
        <taxon>Streptophyta</taxon>
        <taxon>Embryophyta</taxon>
        <taxon>Tracheophyta</taxon>
        <taxon>Spermatophyta</taxon>
        <taxon>Magnoliopsida</taxon>
        <taxon>eudicotyledons</taxon>
        <taxon>Gunneridae</taxon>
        <taxon>Pentapetalae</taxon>
        <taxon>asterids</taxon>
        <taxon>lamiids</taxon>
        <taxon>Gentianales</taxon>
        <taxon>Rubiaceae</taxon>
        <taxon>Ixoroideae</taxon>
        <taxon>Gardenieae complex</taxon>
        <taxon>Bertiereae - Coffeeae clade</taxon>
        <taxon>Coffeeae</taxon>
        <taxon>Coffea</taxon>
    </lineage>
</organism>
<dbReference type="Pfam" id="PF07734">
    <property type="entry name" value="FBA_1"/>
    <property type="match status" value="1"/>
</dbReference>
<dbReference type="RefSeq" id="XP_027076837.1">
    <property type="nucleotide sequence ID" value="XM_027221036.1"/>
</dbReference>
<dbReference type="PANTHER" id="PTHR31672:SF13">
    <property type="entry name" value="F-BOX PROTEIN CPR30-LIKE"/>
    <property type="match status" value="1"/>
</dbReference>
<proteinExistence type="predicted"/>
<dbReference type="AlphaFoldDB" id="A0A6P6TFM1"/>
<gene>
    <name evidence="3" type="primary">LOC113700560</name>
</gene>
<evidence type="ECO:0000313" key="2">
    <source>
        <dbReference type="Proteomes" id="UP001652660"/>
    </source>
</evidence>
<protein>
    <submittedName>
        <fullName evidence="3">F-box/kelch-repeat protein At3g23880-like</fullName>
    </submittedName>
</protein>
<name>A0A6P6TFM1_COFAR</name>
<evidence type="ECO:0000259" key="1">
    <source>
        <dbReference type="Pfam" id="PF07734"/>
    </source>
</evidence>
<dbReference type="InterPro" id="IPR006527">
    <property type="entry name" value="F-box-assoc_dom_typ1"/>
</dbReference>
<dbReference type="Proteomes" id="UP001652660">
    <property type="component" value="Chromosome 7e"/>
</dbReference>
<dbReference type="GeneID" id="113700560"/>
<dbReference type="NCBIfam" id="TIGR01640">
    <property type="entry name" value="F_box_assoc_1"/>
    <property type="match status" value="1"/>
</dbReference>
<dbReference type="PANTHER" id="PTHR31672">
    <property type="entry name" value="BNACNNG10540D PROTEIN"/>
    <property type="match status" value="1"/>
</dbReference>
<feature type="domain" description="F-box associated beta-propeller type 1" evidence="1">
    <location>
        <begin position="159"/>
        <end position="340"/>
    </location>
</feature>
<dbReference type="InterPro" id="IPR017451">
    <property type="entry name" value="F-box-assoc_interact_dom"/>
</dbReference>
<dbReference type="OrthoDB" id="1049329at2759"/>
<keyword evidence="2" id="KW-1185">Reference proteome</keyword>
<reference evidence="2" key="1">
    <citation type="journal article" date="2025" name="Foods">
        <title>Unveiling the Microbial Signatures of Arabica Coffee Cherries: Insights into Ripeness Specific Diversity, Functional Traits, and Implications for Quality and Safety.</title>
        <authorList>
            <consortium name="RefSeq"/>
            <person name="Tenea G.N."/>
            <person name="Cifuentes V."/>
            <person name="Reyes P."/>
            <person name="Cevallos-Vallejos M."/>
        </authorList>
    </citation>
    <scope>NUCLEOTIDE SEQUENCE [LARGE SCALE GENOMIC DNA]</scope>
</reference>
<evidence type="ECO:0000313" key="3">
    <source>
        <dbReference type="RefSeq" id="XP_027076837.1"/>
    </source>
</evidence>
<dbReference type="InterPro" id="IPR050796">
    <property type="entry name" value="SCF_F-box_component"/>
</dbReference>
<reference evidence="3" key="2">
    <citation type="submission" date="2025-08" db="UniProtKB">
        <authorList>
            <consortium name="RefSeq"/>
        </authorList>
    </citation>
    <scope>IDENTIFICATION</scope>
    <source>
        <tissue evidence="3">Leaves</tissue>
    </source>
</reference>
<accession>A0A6P6TFM1</accession>